<gene>
    <name evidence="3" type="ORF">SAMN05421752_1072</name>
</gene>
<dbReference type="SUPFAM" id="SSF103473">
    <property type="entry name" value="MFS general substrate transporter"/>
    <property type="match status" value="1"/>
</dbReference>
<evidence type="ECO:0000256" key="2">
    <source>
        <dbReference type="SAM" id="Phobius"/>
    </source>
</evidence>
<evidence type="ECO:0008006" key="5">
    <source>
        <dbReference type="Google" id="ProtNLM"/>
    </source>
</evidence>
<feature type="transmembrane region" description="Helical" evidence="2">
    <location>
        <begin position="12"/>
        <end position="35"/>
    </location>
</feature>
<evidence type="ECO:0000313" key="3">
    <source>
        <dbReference type="EMBL" id="SIS00030.1"/>
    </source>
</evidence>
<protein>
    <recommendedName>
        <fullName evidence="5">MFS transporter, DHA2 family, multidrug resistance protein</fullName>
    </recommendedName>
</protein>
<feature type="transmembrane region" description="Helical" evidence="2">
    <location>
        <begin position="55"/>
        <end position="78"/>
    </location>
</feature>
<sequence length="195" mass="20710">MLCEVLSLEQTITGMAIPMTLFGIGLGLMMGQLVNMTLSAVPADKFSEASGVMNASGMLGFALGTAVIGSFLLGRFYAGVVDGVLRARDETVTVAQRNELVLALEDAAETATEATQQEFMAQLTPAEQQLLEGIFEAAMVNAQQTSLLLLTLFVLLTLAASTLLPKEVQETDDPLDQLESPQEPPSDPSETAIEE</sequence>
<dbReference type="Gene3D" id="1.20.1250.20">
    <property type="entry name" value="MFS general substrate transporter like domains"/>
    <property type="match status" value="1"/>
</dbReference>
<organism evidence="3 4">
    <name type="scientific">Natronorubrum thiooxidans</name>
    <dbReference type="NCBI Taxonomy" id="308853"/>
    <lineage>
        <taxon>Archaea</taxon>
        <taxon>Methanobacteriati</taxon>
        <taxon>Methanobacteriota</taxon>
        <taxon>Stenosarchaea group</taxon>
        <taxon>Halobacteria</taxon>
        <taxon>Halobacteriales</taxon>
        <taxon>Natrialbaceae</taxon>
        <taxon>Natronorubrum</taxon>
    </lineage>
</organism>
<keyword evidence="2" id="KW-0472">Membrane</keyword>
<dbReference type="STRING" id="308853.SAMN05421752_1072"/>
<dbReference type="InterPro" id="IPR036259">
    <property type="entry name" value="MFS_trans_sf"/>
</dbReference>
<keyword evidence="2" id="KW-1133">Transmembrane helix</keyword>
<dbReference type="AlphaFoldDB" id="A0A1N7FIB8"/>
<feature type="transmembrane region" description="Helical" evidence="2">
    <location>
        <begin position="147"/>
        <end position="164"/>
    </location>
</feature>
<accession>A0A1N7FIB8</accession>
<dbReference type="Proteomes" id="UP000185936">
    <property type="component" value="Unassembled WGS sequence"/>
</dbReference>
<proteinExistence type="predicted"/>
<feature type="region of interest" description="Disordered" evidence="1">
    <location>
        <begin position="168"/>
        <end position="195"/>
    </location>
</feature>
<keyword evidence="4" id="KW-1185">Reference proteome</keyword>
<keyword evidence="2" id="KW-0812">Transmembrane</keyword>
<evidence type="ECO:0000256" key="1">
    <source>
        <dbReference type="SAM" id="MobiDB-lite"/>
    </source>
</evidence>
<dbReference type="EMBL" id="FTNR01000007">
    <property type="protein sequence ID" value="SIS00030.1"/>
    <property type="molecule type" value="Genomic_DNA"/>
</dbReference>
<name>A0A1N7FIB8_9EURY</name>
<evidence type="ECO:0000313" key="4">
    <source>
        <dbReference type="Proteomes" id="UP000185936"/>
    </source>
</evidence>
<reference evidence="4" key="1">
    <citation type="submission" date="2017-01" db="EMBL/GenBank/DDBJ databases">
        <authorList>
            <person name="Varghese N."/>
            <person name="Submissions S."/>
        </authorList>
    </citation>
    <scope>NUCLEOTIDE SEQUENCE [LARGE SCALE GENOMIC DNA]</scope>
    <source>
        <strain evidence="4">type strain: HArc-</strain>
    </source>
</reference>